<dbReference type="CDD" id="cd03784">
    <property type="entry name" value="GT1_Gtf-like"/>
    <property type="match status" value="1"/>
</dbReference>
<dbReference type="SUPFAM" id="SSF51182">
    <property type="entry name" value="RmlC-like cupins"/>
    <property type="match status" value="1"/>
</dbReference>
<feature type="domain" description="Cupin type-2" evidence="4">
    <location>
        <begin position="53"/>
        <end position="120"/>
    </location>
</feature>
<dbReference type="InterPro" id="IPR002213">
    <property type="entry name" value="UDP_glucos_trans"/>
</dbReference>
<protein>
    <recommendedName>
        <fullName evidence="4">Cupin type-2 domain-containing protein</fullName>
    </recommendedName>
</protein>
<evidence type="ECO:0000256" key="3">
    <source>
        <dbReference type="SAM" id="Phobius"/>
    </source>
</evidence>
<dbReference type="CDD" id="cd02208">
    <property type="entry name" value="cupin_RmlC-like"/>
    <property type="match status" value="1"/>
</dbReference>
<dbReference type="Proteomes" id="UP000781932">
    <property type="component" value="Unassembled WGS sequence"/>
</dbReference>
<keyword evidence="1" id="KW-0328">Glycosyltransferase</keyword>
<sequence length="585" mass="64894">MSISSHKPVLMDHATITRLAESAFPEPVYGNVTWQTLLSRPDTLTDSMCAGLATCPPEGFLALHQHTQAEIYYILSGTGTVEIDGKRHAVSGGSILWIPGDAVHGVFCGPGETLHWLYVFPEARFEDIIYRFQEPKTNIFLATCHAILEINANVDIHLASFISIKSAVTATSTAALEANPNATPIKFHEINGTSHFTALFAPSLGGSRLLSVAPTFWNMPTILRIISRAAMPFTGPQMVENYNEIRRIIAEVQPDLTVVDNLFTPGMTAARQMGIKWMILSPNTLKDLALPLQPRAAFFWKYPCVGTALSFPIPWHLIPLNVLYVFILIFFMIFDNHARAARKYVTEKTGARIFDQAEFSSPQPYLTILMASHPEFDFLMDYKPENIIPCGPIMRPVSPVRSVDSELENWLARGPTVFVNLGTLSWTTEDQAVEMAKAIRSVMIEWHDHDNHQDGRLQVLWKLKQTPDGHTEYETGNVVCSVNHGGANSFWEAVCAGVPQVVLPVWADTYDYAQRAEYLGIGKWGSKTSAPRYGAQELGSALHQVLMGPSASRMQVRARLLAKLRAQKGEGRDVAAKHIVESVGR</sequence>
<dbReference type="GO" id="GO:0008194">
    <property type="term" value="F:UDP-glycosyltransferase activity"/>
    <property type="evidence" value="ECO:0007669"/>
    <property type="project" value="InterPro"/>
</dbReference>
<dbReference type="AlphaFoldDB" id="A0A9P6I5Y0"/>
<reference evidence="5" key="2">
    <citation type="submission" date="2020-11" db="EMBL/GenBank/DDBJ databases">
        <title>Whole genome sequencing of Colletotrichum sp.</title>
        <authorList>
            <person name="Li H."/>
        </authorList>
    </citation>
    <scope>NUCLEOTIDE SEQUENCE</scope>
    <source>
        <strain evidence="5">CkLH20</strain>
    </source>
</reference>
<gene>
    <name evidence="5" type="ORF">CkaCkLH20_05259</name>
</gene>
<evidence type="ECO:0000313" key="5">
    <source>
        <dbReference type="EMBL" id="KAF9876993.1"/>
    </source>
</evidence>
<organism evidence="5 6">
    <name type="scientific">Colletotrichum karsti</name>
    <dbReference type="NCBI Taxonomy" id="1095194"/>
    <lineage>
        <taxon>Eukaryota</taxon>
        <taxon>Fungi</taxon>
        <taxon>Dikarya</taxon>
        <taxon>Ascomycota</taxon>
        <taxon>Pezizomycotina</taxon>
        <taxon>Sordariomycetes</taxon>
        <taxon>Hypocreomycetidae</taxon>
        <taxon>Glomerellales</taxon>
        <taxon>Glomerellaceae</taxon>
        <taxon>Colletotrichum</taxon>
        <taxon>Colletotrichum boninense species complex</taxon>
    </lineage>
</organism>
<keyword evidence="3" id="KW-1133">Transmembrane helix</keyword>
<comment type="caution">
    <text evidence="5">The sequence shown here is derived from an EMBL/GenBank/DDBJ whole genome shotgun (WGS) entry which is preliminary data.</text>
</comment>
<dbReference type="EMBL" id="JAATWM020000015">
    <property type="protein sequence ID" value="KAF9876993.1"/>
    <property type="molecule type" value="Genomic_DNA"/>
</dbReference>
<evidence type="ECO:0000256" key="2">
    <source>
        <dbReference type="ARBA" id="ARBA00022679"/>
    </source>
</evidence>
<keyword evidence="2" id="KW-0808">Transferase</keyword>
<dbReference type="Gene3D" id="2.60.120.10">
    <property type="entry name" value="Jelly Rolls"/>
    <property type="match status" value="1"/>
</dbReference>
<evidence type="ECO:0000256" key="1">
    <source>
        <dbReference type="ARBA" id="ARBA00022676"/>
    </source>
</evidence>
<proteinExistence type="predicted"/>
<dbReference type="Pfam" id="PF07883">
    <property type="entry name" value="Cupin_2"/>
    <property type="match status" value="1"/>
</dbReference>
<reference evidence="5" key="1">
    <citation type="submission" date="2020-03" db="EMBL/GenBank/DDBJ databases">
        <authorList>
            <person name="He L."/>
        </authorList>
    </citation>
    <scope>NUCLEOTIDE SEQUENCE</scope>
    <source>
        <strain evidence="5">CkLH20</strain>
    </source>
</reference>
<dbReference type="InterPro" id="IPR050271">
    <property type="entry name" value="UDP-glycosyltransferase"/>
</dbReference>
<dbReference type="InterPro" id="IPR013096">
    <property type="entry name" value="Cupin_2"/>
</dbReference>
<dbReference type="OrthoDB" id="5835829at2759"/>
<name>A0A9P6I5Y0_9PEZI</name>
<keyword evidence="6" id="KW-1185">Reference proteome</keyword>
<dbReference type="Pfam" id="PF00201">
    <property type="entry name" value="UDPGT"/>
    <property type="match status" value="1"/>
</dbReference>
<dbReference type="PANTHER" id="PTHR48043:SF145">
    <property type="entry name" value="FI06409P-RELATED"/>
    <property type="match status" value="1"/>
</dbReference>
<dbReference type="RefSeq" id="XP_038746454.1">
    <property type="nucleotide sequence ID" value="XM_038887978.1"/>
</dbReference>
<dbReference type="GeneID" id="62161052"/>
<dbReference type="SUPFAM" id="SSF53756">
    <property type="entry name" value="UDP-Glycosyltransferase/glycogen phosphorylase"/>
    <property type="match status" value="1"/>
</dbReference>
<dbReference type="InterPro" id="IPR014710">
    <property type="entry name" value="RmlC-like_jellyroll"/>
</dbReference>
<accession>A0A9P6I5Y0</accession>
<dbReference type="Gene3D" id="3.40.50.2000">
    <property type="entry name" value="Glycogen Phosphorylase B"/>
    <property type="match status" value="2"/>
</dbReference>
<evidence type="ECO:0000313" key="6">
    <source>
        <dbReference type="Proteomes" id="UP000781932"/>
    </source>
</evidence>
<dbReference type="PANTHER" id="PTHR48043">
    <property type="entry name" value="EG:EG0003.4 PROTEIN-RELATED"/>
    <property type="match status" value="1"/>
</dbReference>
<keyword evidence="3" id="KW-0472">Membrane</keyword>
<keyword evidence="3" id="KW-0812">Transmembrane</keyword>
<feature type="transmembrane region" description="Helical" evidence="3">
    <location>
        <begin position="313"/>
        <end position="334"/>
    </location>
</feature>
<dbReference type="InterPro" id="IPR011051">
    <property type="entry name" value="RmlC_Cupin_sf"/>
</dbReference>
<evidence type="ECO:0000259" key="4">
    <source>
        <dbReference type="Pfam" id="PF07883"/>
    </source>
</evidence>